<keyword evidence="2" id="KW-1185">Reference proteome</keyword>
<reference evidence="1" key="1">
    <citation type="submission" date="2022-06" db="EMBL/GenBank/DDBJ databases">
        <title>Phylogenomic reconstructions and comparative analyses of Kickxellomycotina fungi.</title>
        <authorList>
            <person name="Reynolds N.K."/>
            <person name="Stajich J.E."/>
            <person name="Barry K."/>
            <person name="Grigoriev I.V."/>
            <person name="Crous P."/>
            <person name="Smith M.E."/>
        </authorList>
    </citation>
    <scope>NUCLEOTIDE SEQUENCE</scope>
    <source>
        <strain evidence="1">RSA 2271</strain>
    </source>
</reference>
<sequence length="401" mass="45800">MELSASWREAVMLACWAYINIGIYQGDKQPLQISDIASILSPLRSYDLFTTHGWRYTRGMSLETLRANRILNFLSTRRFPLLTQLQIPQYPQIYESPAFHNFLALNCDRLKELVLVRSYPLREQDFARYDRIYRAISAHNYRNLRLLIFNGYIRFRRVSDILRNFPLLKSLYLGVVIADSLDDIFIHDGNDYWDADGRDRTVRRHPLQTLGIIMLKIRNWPKLLPAATAISASTVNKLAAHLAALGFRYNVAALPNMSRLVHVEASDTKLDLPPANNVMYRTLLTACRNPQITYVRFDNLAPAHARLMVANFANLQSISIYYTMTGCNPKSVGQVIVALIKGAQHLSRLSIVTNFYTSHDVLPDSTFFVRRRVRISSDIPLPSSKEEGCYEGATLIPDDVA</sequence>
<gene>
    <name evidence="1" type="ORF">EV182_005670</name>
</gene>
<organism evidence="1 2">
    <name type="scientific">Spiromyces aspiralis</name>
    <dbReference type="NCBI Taxonomy" id="68401"/>
    <lineage>
        <taxon>Eukaryota</taxon>
        <taxon>Fungi</taxon>
        <taxon>Fungi incertae sedis</taxon>
        <taxon>Zoopagomycota</taxon>
        <taxon>Kickxellomycotina</taxon>
        <taxon>Kickxellomycetes</taxon>
        <taxon>Kickxellales</taxon>
        <taxon>Kickxellaceae</taxon>
        <taxon>Spiromyces</taxon>
    </lineage>
</organism>
<dbReference type="EMBL" id="JAMZIH010007234">
    <property type="protein sequence ID" value="KAJ1673217.1"/>
    <property type="molecule type" value="Genomic_DNA"/>
</dbReference>
<proteinExistence type="predicted"/>
<evidence type="ECO:0000313" key="1">
    <source>
        <dbReference type="EMBL" id="KAJ1673217.1"/>
    </source>
</evidence>
<feature type="non-terminal residue" evidence="1">
    <location>
        <position position="401"/>
    </location>
</feature>
<accession>A0ACC1HAQ7</accession>
<evidence type="ECO:0000313" key="2">
    <source>
        <dbReference type="Proteomes" id="UP001145114"/>
    </source>
</evidence>
<comment type="caution">
    <text evidence="1">The sequence shown here is derived from an EMBL/GenBank/DDBJ whole genome shotgun (WGS) entry which is preliminary data.</text>
</comment>
<protein>
    <submittedName>
        <fullName evidence="1">Uncharacterized protein</fullName>
    </submittedName>
</protein>
<dbReference type="Proteomes" id="UP001145114">
    <property type="component" value="Unassembled WGS sequence"/>
</dbReference>
<name>A0ACC1HAQ7_9FUNG</name>